<evidence type="ECO:0000313" key="7">
    <source>
        <dbReference type="EMBL" id="ONK80032.1"/>
    </source>
</evidence>
<proteinExistence type="inferred from homology"/>
<dbReference type="GO" id="GO:0048046">
    <property type="term" value="C:apoplast"/>
    <property type="evidence" value="ECO:0007669"/>
    <property type="project" value="UniProtKB-SubCell"/>
</dbReference>
<keyword evidence="2" id="KW-0052">Apoplast</keyword>
<dbReference type="Pfam" id="PF04674">
    <property type="entry name" value="Phi_1"/>
    <property type="match status" value="1"/>
</dbReference>
<evidence type="ECO:0000256" key="5">
    <source>
        <dbReference type="ARBA" id="ARBA00023591"/>
    </source>
</evidence>
<keyword evidence="4" id="KW-0732">Signal</keyword>
<dbReference type="InterPro" id="IPR006766">
    <property type="entry name" value="EXORDIUM-like"/>
</dbReference>
<evidence type="ECO:0000256" key="1">
    <source>
        <dbReference type="ARBA" id="ARBA00004271"/>
    </source>
</evidence>
<keyword evidence="3" id="KW-0964">Secreted</keyword>
<name>A0A5P1FPJ0_ASPOF</name>
<organism evidence="7 8">
    <name type="scientific">Asparagus officinalis</name>
    <name type="common">Garden asparagus</name>
    <dbReference type="NCBI Taxonomy" id="4686"/>
    <lineage>
        <taxon>Eukaryota</taxon>
        <taxon>Viridiplantae</taxon>
        <taxon>Streptophyta</taxon>
        <taxon>Embryophyta</taxon>
        <taxon>Tracheophyta</taxon>
        <taxon>Spermatophyta</taxon>
        <taxon>Magnoliopsida</taxon>
        <taxon>Liliopsida</taxon>
        <taxon>Asparagales</taxon>
        <taxon>Asparagaceae</taxon>
        <taxon>Asparagoideae</taxon>
        <taxon>Asparagus</taxon>
    </lineage>
</organism>
<dbReference type="Gramene" id="ONK80032">
    <property type="protein sequence ID" value="ONK80032"/>
    <property type="gene ID" value="A4U43_C01F13050"/>
</dbReference>
<comment type="subcellular location">
    <subcellularLocation>
        <location evidence="1">Secreted</location>
        <location evidence="1">Extracellular space</location>
        <location evidence="1">Apoplast</location>
    </subcellularLocation>
</comment>
<evidence type="ECO:0000256" key="4">
    <source>
        <dbReference type="ARBA" id="ARBA00022729"/>
    </source>
</evidence>
<dbReference type="PANTHER" id="PTHR31279">
    <property type="entry name" value="PROTEIN EXORDIUM-LIKE 5"/>
    <property type="match status" value="1"/>
</dbReference>
<evidence type="ECO:0000256" key="6">
    <source>
        <dbReference type="SAM" id="MobiDB-lite"/>
    </source>
</evidence>
<gene>
    <name evidence="7" type="ORF">A4U43_C01F13050</name>
</gene>
<feature type="region of interest" description="Disordered" evidence="6">
    <location>
        <begin position="1"/>
        <end position="25"/>
    </location>
</feature>
<evidence type="ECO:0000256" key="2">
    <source>
        <dbReference type="ARBA" id="ARBA00022523"/>
    </source>
</evidence>
<accession>A0A5P1FPJ0</accession>
<dbReference type="EMBL" id="CM007381">
    <property type="protein sequence ID" value="ONK80032.1"/>
    <property type="molecule type" value="Genomic_DNA"/>
</dbReference>
<dbReference type="AlphaFoldDB" id="A0A5P1FPJ0"/>
<reference evidence="8" key="1">
    <citation type="journal article" date="2017" name="Nat. Commun.">
        <title>The asparagus genome sheds light on the origin and evolution of a young Y chromosome.</title>
        <authorList>
            <person name="Harkess A."/>
            <person name="Zhou J."/>
            <person name="Xu C."/>
            <person name="Bowers J.E."/>
            <person name="Van der Hulst R."/>
            <person name="Ayyampalayam S."/>
            <person name="Mercati F."/>
            <person name="Riccardi P."/>
            <person name="McKain M.R."/>
            <person name="Kakrana A."/>
            <person name="Tang H."/>
            <person name="Ray J."/>
            <person name="Groenendijk J."/>
            <person name="Arikit S."/>
            <person name="Mathioni S.M."/>
            <person name="Nakano M."/>
            <person name="Shan H."/>
            <person name="Telgmann-Rauber A."/>
            <person name="Kanno A."/>
            <person name="Yue Z."/>
            <person name="Chen H."/>
            <person name="Li W."/>
            <person name="Chen Y."/>
            <person name="Xu X."/>
            <person name="Zhang Y."/>
            <person name="Luo S."/>
            <person name="Chen H."/>
            <person name="Gao J."/>
            <person name="Mao Z."/>
            <person name="Pires J.C."/>
            <person name="Luo M."/>
            <person name="Kudrna D."/>
            <person name="Wing R.A."/>
            <person name="Meyers B.C."/>
            <person name="Yi K."/>
            <person name="Kong H."/>
            <person name="Lavrijsen P."/>
            <person name="Sunseri F."/>
            <person name="Falavigna A."/>
            <person name="Ye Y."/>
            <person name="Leebens-Mack J.H."/>
            <person name="Chen G."/>
        </authorList>
    </citation>
    <scope>NUCLEOTIDE SEQUENCE [LARGE SCALE GENOMIC DNA]</scope>
    <source>
        <strain evidence="8">cv. DH0086</strain>
    </source>
</reference>
<feature type="region of interest" description="Disordered" evidence="6">
    <location>
        <begin position="146"/>
        <end position="165"/>
    </location>
</feature>
<evidence type="ECO:0000313" key="8">
    <source>
        <dbReference type="Proteomes" id="UP000243459"/>
    </source>
</evidence>
<feature type="compositionally biased region" description="Polar residues" evidence="6">
    <location>
        <begin position="146"/>
        <end position="157"/>
    </location>
</feature>
<sequence length="260" mass="27830">MIAHVDIGQVKQEGRGGTTGALPHQRYHPGRAGAVKSPSAVLSHRGGSFALGTPGGRAVASAWWGTVRLYTDQTGANITRIVRMGEEKNDRGYSYGRRLTRMRVQDIIRDAVTARTRPLPVNPRGGMYLVLTAEDVHMEDFCEGTQCRTPGSETPRSQRTKRSARGLDAISASSWAITLTMPSTPGSRVGVFREGGALPGYVGDGERVRAETLALSGGVSDPGVRHCVPYYGGECEVVESAHLRRSVLDSGIELNNSGKG</sequence>
<protein>
    <submittedName>
        <fullName evidence="7">Uncharacterized protein</fullName>
    </submittedName>
</protein>
<evidence type="ECO:0000256" key="3">
    <source>
        <dbReference type="ARBA" id="ARBA00022525"/>
    </source>
</evidence>
<comment type="similarity">
    <text evidence="5">Belongs to the EXORDIUM family.</text>
</comment>
<keyword evidence="8" id="KW-1185">Reference proteome</keyword>
<dbReference type="Proteomes" id="UP000243459">
    <property type="component" value="Chromosome 1"/>
</dbReference>
<dbReference type="PANTHER" id="PTHR31279:SF7">
    <property type="entry name" value="PROTEIN EXORDIUM-LIKE 3"/>
    <property type="match status" value="1"/>
</dbReference>